<dbReference type="SUPFAM" id="SSF52788">
    <property type="entry name" value="Phosphotyrosine protein phosphatases I"/>
    <property type="match status" value="1"/>
</dbReference>
<evidence type="ECO:0000256" key="1">
    <source>
        <dbReference type="ARBA" id="ARBA00022849"/>
    </source>
</evidence>
<dbReference type="SMART" id="SM00226">
    <property type="entry name" value="LMWPc"/>
    <property type="match status" value="1"/>
</dbReference>
<reference evidence="3" key="1">
    <citation type="journal article" date="2020" name="mSystems">
        <title>Genome- and Community-Level Interaction Insights into Carbon Utilization and Element Cycling Functions of Hydrothermarchaeota in Hydrothermal Sediment.</title>
        <authorList>
            <person name="Zhou Z."/>
            <person name="Liu Y."/>
            <person name="Xu W."/>
            <person name="Pan J."/>
            <person name="Luo Z.H."/>
            <person name="Li M."/>
        </authorList>
    </citation>
    <scope>NUCLEOTIDE SEQUENCE [LARGE SCALE GENOMIC DNA]</scope>
    <source>
        <strain evidence="3">SpSt-876</strain>
    </source>
</reference>
<accession>A0A7C6EAW0</accession>
<dbReference type="Pfam" id="PF01451">
    <property type="entry name" value="LMWPc"/>
    <property type="match status" value="1"/>
</dbReference>
<proteinExistence type="predicted"/>
<sequence>MTKILFACVGNSCRSQIAEAFCRELKKDVEYASAGSNPEAKVLPEAIAVMKEVGIDISGARPKGFKDLADLKFDYLVTMGCDVICPSLPGAQVIGWEIPDPKGKSLDEFRRVRDMIKQEVVNLLSALTKNE</sequence>
<comment type="caution">
    <text evidence="3">The sequence shown here is derived from an EMBL/GenBank/DDBJ whole genome shotgun (WGS) entry which is preliminary data.</text>
</comment>
<dbReference type="EMBL" id="DTLI01000127">
    <property type="protein sequence ID" value="HHS52175.1"/>
    <property type="molecule type" value="Genomic_DNA"/>
</dbReference>
<feature type="domain" description="Phosphotyrosine protein phosphatase I" evidence="2">
    <location>
        <begin position="2"/>
        <end position="126"/>
    </location>
</feature>
<dbReference type="PANTHER" id="PTHR43428">
    <property type="entry name" value="ARSENATE REDUCTASE"/>
    <property type="match status" value="1"/>
</dbReference>
<protein>
    <submittedName>
        <fullName evidence="3">Arsenate reductase ArsC</fullName>
    </submittedName>
</protein>
<dbReference type="InterPro" id="IPR036196">
    <property type="entry name" value="Ptyr_pPase_sf"/>
</dbReference>
<evidence type="ECO:0000259" key="2">
    <source>
        <dbReference type="SMART" id="SM00226"/>
    </source>
</evidence>
<dbReference type="InterPro" id="IPR023485">
    <property type="entry name" value="Ptyr_pPase"/>
</dbReference>
<dbReference type="CDD" id="cd16345">
    <property type="entry name" value="LMWP_ArsC"/>
    <property type="match status" value="1"/>
</dbReference>
<organism evidence="3">
    <name type="scientific">candidate division WOR-3 bacterium</name>
    <dbReference type="NCBI Taxonomy" id="2052148"/>
    <lineage>
        <taxon>Bacteria</taxon>
        <taxon>Bacteria division WOR-3</taxon>
    </lineage>
</organism>
<keyword evidence="1" id="KW-0059">Arsenical resistance</keyword>
<name>A0A7C6EAW0_UNCW3</name>
<dbReference type="GO" id="GO:0046685">
    <property type="term" value="P:response to arsenic-containing substance"/>
    <property type="evidence" value="ECO:0007669"/>
    <property type="project" value="UniProtKB-KW"/>
</dbReference>
<dbReference type="AlphaFoldDB" id="A0A7C6EAW0"/>
<dbReference type="PANTHER" id="PTHR43428:SF1">
    <property type="entry name" value="ARSENATE REDUCTASE"/>
    <property type="match status" value="1"/>
</dbReference>
<gene>
    <name evidence="3" type="ORF">ENW73_04830</name>
</gene>
<dbReference type="Gene3D" id="3.40.50.2300">
    <property type="match status" value="1"/>
</dbReference>
<evidence type="ECO:0000313" key="3">
    <source>
        <dbReference type="EMBL" id="HHS52175.1"/>
    </source>
</evidence>